<dbReference type="GO" id="GO:0005886">
    <property type="term" value="C:plasma membrane"/>
    <property type="evidence" value="ECO:0007669"/>
    <property type="project" value="UniProtKB-SubCell"/>
</dbReference>
<accession>A0A1Y1SCG3</accession>
<protein>
    <recommendedName>
        <fullName evidence="6">Probable membrane transporter protein</fullName>
    </recommendedName>
</protein>
<keyword evidence="3 6" id="KW-0812">Transmembrane</keyword>
<dbReference type="Pfam" id="PF01925">
    <property type="entry name" value="TauE"/>
    <property type="match status" value="1"/>
</dbReference>
<feature type="transmembrane region" description="Helical" evidence="6">
    <location>
        <begin position="115"/>
        <end position="134"/>
    </location>
</feature>
<dbReference type="PANTHER" id="PTHR43483:SF3">
    <property type="entry name" value="MEMBRANE TRANSPORTER PROTEIN HI_0806-RELATED"/>
    <property type="match status" value="1"/>
</dbReference>
<feature type="transmembrane region" description="Helical" evidence="6">
    <location>
        <begin position="218"/>
        <end position="237"/>
    </location>
</feature>
<evidence type="ECO:0000256" key="5">
    <source>
        <dbReference type="ARBA" id="ARBA00023136"/>
    </source>
</evidence>
<keyword evidence="6" id="KW-1003">Cell membrane</keyword>
<dbReference type="STRING" id="1317117.ATO7_11343"/>
<dbReference type="InterPro" id="IPR002781">
    <property type="entry name" value="TM_pro_TauE-like"/>
</dbReference>
<comment type="similarity">
    <text evidence="2 6">Belongs to the 4-toluene sulfonate uptake permease (TSUP) (TC 2.A.102) family.</text>
</comment>
<gene>
    <name evidence="7" type="ORF">ATO7_11343</name>
</gene>
<evidence type="ECO:0000313" key="7">
    <source>
        <dbReference type="EMBL" id="ORE85884.1"/>
    </source>
</evidence>
<dbReference type="Proteomes" id="UP000192342">
    <property type="component" value="Unassembled WGS sequence"/>
</dbReference>
<keyword evidence="8" id="KW-1185">Reference proteome</keyword>
<sequence length="276" mass="28493">MLTVLLNMTPDLWWISYPLLGAAVGFFAGLLGVGGGGIMVPVLASLFAAQGFAPDKLVHMALGTSMAAIVMTSLSSMRSHHRHGAVLWPVVKRITPGILVGTFAATFIASRMDSAPLAIFFACFMTYVAIQMLLNVKPKASRELPGTVGLSLAGLGIGGVSALVAIGGGSLTVPFLSWCNVKIHNAIGTSAAVGLPIAVAGTVGYIINGWHAQGTPPLTFGFIYLPALVLITGVSTITAPWGARLAHRLPVAALKKVFAGVLVLLSAKMLHALFGA</sequence>
<keyword evidence="5 6" id="KW-0472">Membrane</keyword>
<evidence type="ECO:0000313" key="8">
    <source>
        <dbReference type="Proteomes" id="UP000192342"/>
    </source>
</evidence>
<comment type="subcellular location">
    <subcellularLocation>
        <location evidence="6">Cell membrane</location>
        <topology evidence="6">Multi-pass membrane protein</topology>
    </subcellularLocation>
    <subcellularLocation>
        <location evidence="1">Membrane</location>
        <topology evidence="1">Multi-pass membrane protein</topology>
    </subcellularLocation>
</comment>
<dbReference type="EMBL" id="AQQV01000003">
    <property type="protein sequence ID" value="ORE85884.1"/>
    <property type="molecule type" value="Genomic_DNA"/>
</dbReference>
<dbReference type="AlphaFoldDB" id="A0A1Y1SCG3"/>
<feature type="transmembrane region" description="Helical" evidence="6">
    <location>
        <begin position="257"/>
        <end position="274"/>
    </location>
</feature>
<reference evidence="7 8" key="1">
    <citation type="submission" date="2013-04" db="EMBL/GenBank/DDBJ databases">
        <title>Oceanococcus atlanticus 22II-S10r2 Genome Sequencing.</title>
        <authorList>
            <person name="Lai Q."/>
            <person name="Li G."/>
            <person name="Shao Z."/>
        </authorList>
    </citation>
    <scope>NUCLEOTIDE SEQUENCE [LARGE SCALE GENOMIC DNA]</scope>
    <source>
        <strain evidence="7 8">22II-S10r2</strain>
    </source>
</reference>
<organism evidence="7 8">
    <name type="scientific">Oceanococcus atlanticus</name>
    <dbReference type="NCBI Taxonomy" id="1317117"/>
    <lineage>
        <taxon>Bacteria</taxon>
        <taxon>Pseudomonadati</taxon>
        <taxon>Pseudomonadota</taxon>
        <taxon>Gammaproteobacteria</taxon>
        <taxon>Chromatiales</taxon>
        <taxon>Oceanococcaceae</taxon>
        <taxon>Oceanococcus</taxon>
    </lineage>
</organism>
<dbReference type="PANTHER" id="PTHR43483">
    <property type="entry name" value="MEMBRANE TRANSPORTER PROTEIN HI_0806-RELATED"/>
    <property type="match status" value="1"/>
</dbReference>
<feature type="transmembrane region" description="Helical" evidence="6">
    <location>
        <begin position="186"/>
        <end position="206"/>
    </location>
</feature>
<evidence type="ECO:0000256" key="3">
    <source>
        <dbReference type="ARBA" id="ARBA00022692"/>
    </source>
</evidence>
<comment type="caution">
    <text evidence="7">The sequence shown here is derived from an EMBL/GenBank/DDBJ whole genome shotgun (WGS) entry which is preliminary data.</text>
</comment>
<feature type="transmembrane region" description="Helical" evidence="6">
    <location>
        <begin position="57"/>
        <end position="74"/>
    </location>
</feature>
<proteinExistence type="inferred from homology"/>
<feature type="transmembrane region" description="Helical" evidence="6">
    <location>
        <begin position="86"/>
        <end position="109"/>
    </location>
</feature>
<feature type="transmembrane region" description="Helical" evidence="6">
    <location>
        <begin position="146"/>
        <end position="166"/>
    </location>
</feature>
<evidence type="ECO:0000256" key="1">
    <source>
        <dbReference type="ARBA" id="ARBA00004141"/>
    </source>
</evidence>
<evidence type="ECO:0000256" key="2">
    <source>
        <dbReference type="ARBA" id="ARBA00009142"/>
    </source>
</evidence>
<keyword evidence="4 6" id="KW-1133">Transmembrane helix</keyword>
<feature type="transmembrane region" description="Helical" evidence="6">
    <location>
        <begin position="12"/>
        <end position="37"/>
    </location>
</feature>
<name>A0A1Y1SCG3_9GAMM</name>
<evidence type="ECO:0000256" key="6">
    <source>
        <dbReference type="RuleBase" id="RU363041"/>
    </source>
</evidence>
<evidence type="ECO:0000256" key="4">
    <source>
        <dbReference type="ARBA" id="ARBA00022989"/>
    </source>
</evidence>